<name>A0A371CV01_9APHY</name>
<sequence length="519" mass="55861">MATQGDPNAVLPPSMCRYSSIGLNSLVSLLRDLPQFQGVPESRLRGAAIGFLVAGAKNGNHDVALNQFHALCREVNAKHQPLKWRQGLRDLQLAAVMDHICVLDQASGGASFFIHCPGTRPPGTAPVAKEAKMEVYLPKPLMTRPEVAIALSYMVQYFAERIAVPAMERWDAASDINSWGSTATAQPYVDRGADMPIIPPSTTPHHVFYGRVPGQLEQLIAANYNIAQPAPPSVATATTSDTQADPEHAPGVPAMPTDDKGKGRATEDGEIIRMVSPDGKPHIKLAHSSLDPYTPEDLVAFAEAHYDSQGRLKTGASEDEVRELRDMVAALQARIFDLEEQNTAQEIQILGLRAALNGDRVRAFENSRVPGTPGRSSTADTFGQSSSRSPAPRAQSTTSFASVSSVSSVSASTPSTPTRSRVGPAEANAATPLVMSPQLATPARIFRHRWFIFGPATELVIAAHGLPKQTHSMLQDVADEYPVQHWVMKIRQNLFGCSMDVAKELVGAMKNDMAGAQQA</sequence>
<feature type="compositionally biased region" description="Polar residues" evidence="2">
    <location>
        <begin position="374"/>
        <end position="383"/>
    </location>
</feature>
<dbReference type="AlphaFoldDB" id="A0A371CV01"/>
<feature type="region of interest" description="Disordered" evidence="2">
    <location>
        <begin position="365"/>
        <end position="424"/>
    </location>
</feature>
<gene>
    <name evidence="3" type="ORF">OH76DRAFT_1487324</name>
</gene>
<evidence type="ECO:0000313" key="3">
    <source>
        <dbReference type="EMBL" id="RDX44105.1"/>
    </source>
</evidence>
<keyword evidence="1" id="KW-0175">Coiled coil</keyword>
<feature type="region of interest" description="Disordered" evidence="2">
    <location>
        <begin position="231"/>
        <end position="264"/>
    </location>
</feature>
<accession>A0A371CV01</accession>
<reference evidence="3 4" key="1">
    <citation type="journal article" date="2018" name="Biotechnol. Biofuels">
        <title>Integrative visual omics of the white-rot fungus Polyporus brumalis exposes the biotechnological potential of its oxidative enzymes for delignifying raw plant biomass.</title>
        <authorList>
            <person name="Miyauchi S."/>
            <person name="Rancon A."/>
            <person name="Drula E."/>
            <person name="Hage H."/>
            <person name="Chaduli D."/>
            <person name="Favel A."/>
            <person name="Grisel S."/>
            <person name="Henrissat B."/>
            <person name="Herpoel-Gimbert I."/>
            <person name="Ruiz-Duenas F.J."/>
            <person name="Chevret D."/>
            <person name="Hainaut M."/>
            <person name="Lin J."/>
            <person name="Wang M."/>
            <person name="Pangilinan J."/>
            <person name="Lipzen A."/>
            <person name="Lesage-Meessen L."/>
            <person name="Navarro D."/>
            <person name="Riley R."/>
            <person name="Grigoriev I.V."/>
            <person name="Zhou S."/>
            <person name="Raouche S."/>
            <person name="Rosso M.N."/>
        </authorList>
    </citation>
    <scope>NUCLEOTIDE SEQUENCE [LARGE SCALE GENOMIC DNA]</scope>
    <source>
        <strain evidence="3 4">BRFM 1820</strain>
    </source>
</reference>
<evidence type="ECO:0000256" key="1">
    <source>
        <dbReference type="SAM" id="Coils"/>
    </source>
</evidence>
<feature type="coiled-coil region" evidence="1">
    <location>
        <begin position="321"/>
        <end position="348"/>
    </location>
</feature>
<organism evidence="3 4">
    <name type="scientific">Lentinus brumalis</name>
    <dbReference type="NCBI Taxonomy" id="2498619"/>
    <lineage>
        <taxon>Eukaryota</taxon>
        <taxon>Fungi</taxon>
        <taxon>Dikarya</taxon>
        <taxon>Basidiomycota</taxon>
        <taxon>Agaricomycotina</taxon>
        <taxon>Agaricomycetes</taxon>
        <taxon>Polyporales</taxon>
        <taxon>Polyporaceae</taxon>
        <taxon>Lentinus</taxon>
    </lineage>
</organism>
<dbReference type="Proteomes" id="UP000256964">
    <property type="component" value="Unassembled WGS sequence"/>
</dbReference>
<protein>
    <submittedName>
        <fullName evidence="3">Uncharacterized protein</fullName>
    </submittedName>
</protein>
<keyword evidence="4" id="KW-1185">Reference proteome</keyword>
<feature type="compositionally biased region" description="Low complexity" evidence="2">
    <location>
        <begin position="384"/>
        <end position="422"/>
    </location>
</feature>
<proteinExistence type="predicted"/>
<evidence type="ECO:0000313" key="4">
    <source>
        <dbReference type="Proteomes" id="UP000256964"/>
    </source>
</evidence>
<dbReference type="EMBL" id="KZ857454">
    <property type="protein sequence ID" value="RDX44105.1"/>
    <property type="molecule type" value="Genomic_DNA"/>
</dbReference>
<evidence type="ECO:0000256" key="2">
    <source>
        <dbReference type="SAM" id="MobiDB-lite"/>
    </source>
</evidence>
<dbReference type="OrthoDB" id="2756427at2759"/>